<dbReference type="InterPro" id="IPR013083">
    <property type="entry name" value="Znf_RING/FYVE/PHD"/>
</dbReference>
<dbReference type="Proteomes" id="UP001482620">
    <property type="component" value="Unassembled WGS sequence"/>
</dbReference>
<organism evidence="1 2">
    <name type="scientific">Ilyodon furcidens</name>
    <name type="common">goldbreast splitfin</name>
    <dbReference type="NCBI Taxonomy" id="33524"/>
    <lineage>
        <taxon>Eukaryota</taxon>
        <taxon>Metazoa</taxon>
        <taxon>Chordata</taxon>
        <taxon>Craniata</taxon>
        <taxon>Vertebrata</taxon>
        <taxon>Euteleostomi</taxon>
        <taxon>Actinopterygii</taxon>
        <taxon>Neopterygii</taxon>
        <taxon>Teleostei</taxon>
        <taxon>Neoteleostei</taxon>
        <taxon>Acanthomorphata</taxon>
        <taxon>Ovalentaria</taxon>
        <taxon>Atherinomorphae</taxon>
        <taxon>Cyprinodontiformes</taxon>
        <taxon>Goodeidae</taxon>
        <taxon>Ilyodon</taxon>
    </lineage>
</organism>
<dbReference type="SUPFAM" id="SSF57903">
    <property type="entry name" value="FYVE/PHD zinc finger"/>
    <property type="match status" value="1"/>
</dbReference>
<evidence type="ECO:0000313" key="2">
    <source>
        <dbReference type="Proteomes" id="UP001482620"/>
    </source>
</evidence>
<name>A0ABV0T1K1_9TELE</name>
<dbReference type="Gene3D" id="3.30.40.10">
    <property type="entry name" value="Zinc/RING finger domain, C3HC4 (zinc finger)"/>
    <property type="match status" value="1"/>
</dbReference>
<comment type="caution">
    <text evidence="1">The sequence shown here is derived from an EMBL/GenBank/DDBJ whole genome shotgun (WGS) entry which is preliminary data.</text>
</comment>
<reference evidence="1 2" key="1">
    <citation type="submission" date="2021-06" db="EMBL/GenBank/DDBJ databases">
        <authorList>
            <person name="Palmer J.M."/>
        </authorList>
    </citation>
    <scope>NUCLEOTIDE SEQUENCE [LARGE SCALE GENOMIC DNA]</scope>
    <source>
        <strain evidence="2">if_2019</strain>
        <tissue evidence="1">Muscle</tissue>
    </source>
</reference>
<protein>
    <submittedName>
        <fullName evidence="1">Uncharacterized protein</fullName>
    </submittedName>
</protein>
<accession>A0ABV0T1K1</accession>
<evidence type="ECO:0000313" key="1">
    <source>
        <dbReference type="EMBL" id="MEQ2226364.1"/>
    </source>
</evidence>
<proteinExistence type="predicted"/>
<sequence length="66" mass="7477">MEISFAGKAALVTGAGKGHWRTSGSKDTEDLLWIAFDCCNKWYHQGCVMTPPMHEEYCVTRLKKLQ</sequence>
<dbReference type="InterPro" id="IPR011011">
    <property type="entry name" value="Znf_FYVE_PHD"/>
</dbReference>
<keyword evidence="2" id="KW-1185">Reference proteome</keyword>
<gene>
    <name evidence="1" type="ORF">ILYODFUR_026715</name>
</gene>
<dbReference type="EMBL" id="JAHRIQ010015004">
    <property type="protein sequence ID" value="MEQ2226364.1"/>
    <property type="molecule type" value="Genomic_DNA"/>
</dbReference>